<protein>
    <submittedName>
        <fullName evidence="4">D-beta-hydroxybutyrate dehydrogenase</fullName>
    </submittedName>
</protein>
<accession>A0A0G0PTQ9</accession>
<dbReference type="GO" id="GO:0016491">
    <property type="term" value="F:oxidoreductase activity"/>
    <property type="evidence" value="ECO:0007669"/>
    <property type="project" value="UniProtKB-KW"/>
</dbReference>
<dbReference type="Pfam" id="PF00106">
    <property type="entry name" value="adh_short"/>
    <property type="match status" value="1"/>
</dbReference>
<proteinExistence type="inferred from homology"/>
<keyword evidence="2" id="KW-0560">Oxidoreductase</keyword>
<dbReference type="AlphaFoldDB" id="A0A0G0PTQ9"/>
<dbReference type="PANTHER" id="PTHR44196">
    <property type="entry name" value="DEHYDROGENASE/REDUCTASE SDR FAMILY MEMBER 7B"/>
    <property type="match status" value="1"/>
</dbReference>
<sequence length="238" mass="26128">MDNLKGKVVVITGGSEGLGKAVALELAEKGAKLALIARGEQKLKQAVEELSNKTETNYYICDVSNPEAVGRTIDSVVCDFGTIDILVNNAGVYYEDEDCTSEKTVQMFGINTLGVVFVSNKVVPIMQAKNKGQIFNVISVAGVEPGNKWGIYAATKYAVRGFTDSLSQKLIQTNVRVMGFYPNGMDTNIFDAAGYNFGKDYGWMMKKENIAKIILFMLSQPDDMVINHLEVRKVNEKT</sequence>
<dbReference type="InterPro" id="IPR002347">
    <property type="entry name" value="SDR_fam"/>
</dbReference>
<dbReference type="CDD" id="cd05233">
    <property type="entry name" value="SDR_c"/>
    <property type="match status" value="1"/>
</dbReference>
<organism evidence="4 5">
    <name type="scientific">Candidatus Gottesmanbacteria bacterium GW2011_GWC2_39_8</name>
    <dbReference type="NCBI Taxonomy" id="1618450"/>
    <lineage>
        <taxon>Bacteria</taxon>
        <taxon>Candidatus Gottesmaniibacteriota</taxon>
    </lineage>
</organism>
<evidence type="ECO:0000313" key="4">
    <source>
        <dbReference type="EMBL" id="KKR31559.1"/>
    </source>
</evidence>
<dbReference type="InterPro" id="IPR020904">
    <property type="entry name" value="Sc_DH/Rdtase_CS"/>
</dbReference>
<dbReference type="GO" id="GO:0016020">
    <property type="term" value="C:membrane"/>
    <property type="evidence" value="ECO:0007669"/>
    <property type="project" value="TreeGrafter"/>
</dbReference>
<evidence type="ECO:0000256" key="1">
    <source>
        <dbReference type="ARBA" id="ARBA00006484"/>
    </source>
</evidence>
<dbReference type="InterPro" id="IPR036291">
    <property type="entry name" value="NAD(P)-bd_dom_sf"/>
</dbReference>
<evidence type="ECO:0000256" key="3">
    <source>
        <dbReference type="RuleBase" id="RU000363"/>
    </source>
</evidence>
<gene>
    <name evidence="4" type="ORF">UT63_C0066G0005</name>
</gene>
<dbReference type="PRINTS" id="PR00081">
    <property type="entry name" value="GDHRDH"/>
</dbReference>
<dbReference type="PANTHER" id="PTHR44196:SF1">
    <property type="entry name" value="DEHYDROGENASE_REDUCTASE SDR FAMILY MEMBER 7B"/>
    <property type="match status" value="1"/>
</dbReference>
<dbReference type="Gene3D" id="3.40.50.720">
    <property type="entry name" value="NAD(P)-binding Rossmann-like Domain"/>
    <property type="match status" value="1"/>
</dbReference>
<comment type="caution">
    <text evidence="4">The sequence shown here is derived from an EMBL/GenBank/DDBJ whole genome shotgun (WGS) entry which is preliminary data.</text>
</comment>
<reference evidence="4 5" key="1">
    <citation type="journal article" date="2015" name="Nature">
        <title>rRNA introns, odd ribosomes, and small enigmatic genomes across a large radiation of phyla.</title>
        <authorList>
            <person name="Brown C.T."/>
            <person name="Hug L.A."/>
            <person name="Thomas B.C."/>
            <person name="Sharon I."/>
            <person name="Castelle C.J."/>
            <person name="Singh A."/>
            <person name="Wilkins M.J."/>
            <person name="Williams K.H."/>
            <person name="Banfield J.F."/>
        </authorList>
    </citation>
    <scope>NUCLEOTIDE SEQUENCE [LARGE SCALE GENOMIC DNA]</scope>
</reference>
<evidence type="ECO:0000256" key="2">
    <source>
        <dbReference type="ARBA" id="ARBA00023002"/>
    </source>
</evidence>
<dbReference type="PROSITE" id="PS00061">
    <property type="entry name" value="ADH_SHORT"/>
    <property type="match status" value="1"/>
</dbReference>
<dbReference type="SUPFAM" id="SSF51735">
    <property type="entry name" value="NAD(P)-binding Rossmann-fold domains"/>
    <property type="match status" value="1"/>
</dbReference>
<dbReference type="EMBL" id="LBXN01000066">
    <property type="protein sequence ID" value="KKR31559.1"/>
    <property type="molecule type" value="Genomic_DNA"/>
</dbReference>
<dbReference type="Proteomes" id="UP000034539">
    <property type="component" value="Unassembled WGS sequence"/>
</dbReference>
<dbReference type="PRINTS" id="PR00080">
    <property type="entry name" value="SDRFAMILY"/>
</dbReference>
<name>A0A0G0PTQ9_9BACT</name>
<comment type="similarity">
    <text evidence="1 3">Belongs to the short-chain dehydrogenases/reductases (SDR) family.</text>
</comment>
<evidence type="ECO:0000313" key="5">
    <source>
        <dbReference type="Proteomes" id="UP000034539"/>
    </source>
</evidence>